<comment type="caution">
    <text evidence="1">The sequence shown here is derived from an EMBL/GenBank/DDBJ whole genome shotgun (WGS) entry which is preliminary data.</text>
</comment>
<accession>A0ABV4CSU1</accession>
<dbReference type="RefSeq" id="WP_121698321.1">
    <property type="nucleotide sequence ID" value="NZ_JBCLPP010000004.1"/>
</dbReference>
<evidence type="ECO:0008006" key="3">
    <source>
        <dbReference type="Google" id="ProtNLM"/>
    </source>
</evidence>
<organism evidence="1 2">
    <name type="scientific">Heminiphilus faecis</name>
    <dbReference type="NCBI Taxonomy" id="2601703"/>
    <lineage>
        <taxon>Bacteria</taxon>
        <taxon>Pseudomonadati</taxon>
        <taxon>Bacteroidota</taxon>
        <taxon>Bacteroidia</taxon>
        <taxon>Bacteroidales</taxon>
        <taxon>Muribaculaceae</taxon>
        <taxon>Heminiphilus</taxon>
    </lineage>
</organism>
<keyword evidence="2" id="KW-1185">Reference proteome</keyword>
<protein>
    <recommendedName>
        <fullName evidence="3">Lipoprotein</fullName>
    </recommendedName>
</protein>
<dbReference type="Proteomes" id="UP001565200">
    <property type="component" value="Unassembled WGS sequence"/>
</dbReference>
<proteinExistence type="predicted"/>
<sequence length="282" mass="31189">MYNAVSKLHPLLIATALLLASCGSKNDESAQAGKLVAEADSALKAGDYATALERLDTLKVKYPAQIEAQREGMHLRPQVIEGQTIKELESTDSLQSWYSHLQDSLMQYFTLVDNPQLVEGYYVIKEYAKSTLFNRTGVESRVSPDGQFYMISSLASNPVKHTSISLTDGNGKVTTATVDYDGERNYRSGGTEMITFTGAECDTLGHFLTDNKAKNIKLIFNGKKSHTTTLSANDRLAMQRAYGLSQAMTGKRRMAAKRDFLDKQLLLARDQAARTSHTEDDK</sequence>
<gene>
    <name evidence="1" type="ORF">AAK873_02325</name>
</gene>
<reference evidence="1 2" key="1">
    <citation type="submission" date="2024-03" db="EMBL/GenBank/DDBJ databases">
        <title>Mouse gut bacterial collection (mGBC) of GemPharmatech.</title>
        <authorList>
            <person name="He Y."/>
            <person name="Dong L."/>
            <person name="Wu D."/>
            <person name="Gao X."/>
            <person name="Lin Z."/>
        </authorList>
    </citation>
    <scope>NUCLEOTIDE SEQUENCE [LARGE SCALE GENOMIC DNA]</scope>
    <source>
        <strain evidence="1 2">54-13</strain>
    </source>
</reference>
<name>A0ABV4CSU1_9BACT</name>
<dbReference type="PROSITE" id="PS51257">
    <property type="entry name" value="PROKAR_LIPOPROTEIN"/>
    <property type="match status" value="1"/>
</dbReference>
<evidence type="ECO:0000313" key="2">
    <source>
        <dbReference type="Proteomes" id="UP001565200"/>
    </source>
</evidence>
<dbReference type="EMBL" id="JBCLPP010000004">
    <property type="protein sequence ID" value="MEY8244454.1"/>
    <property type="molecule type" value="Genomic_DNA"/>
</dbReference>
<evidence type="ECO:0000313" key="1">
    <source>
        <dbReference type="EMBL" id="MEY8244454.1"/>
    </source>
</evidence>